<protein>
    <submittedName>
        <fullName evidence="3">NmrA family NAD(P)-binding protein</fullName>
    </submittedName>
</protein>
<sequence>MTIEKVCFLGAPADQGQPLVAELLGAGFGVTAGVRREDAMAGTPWPDLPTVHADITDADAMARAFAGQDAAAFHLPFEFDREKAAHFGRQIAEGARRAGLKKIVFNTACYVADHDLGLSAHDGRRDIERALEETGIPCVFIEPTVFMDNQYRIWTRPLIMRDGIFAYPAKPDLKINWVCLEDVAQAMRRALQTDAADGMHVPLGGPQALVGDEVAANLSKAIGRPVRFQSLAPEEFAARMSELVTGSREVAPLSIYDGMAKFYAFYNSRATSPLVVDPQSATDLLGMEHTSHLDWAKSKDWRDGLEGLV</sequence>
<reference evidence="3 4" key="1">
    <citation type="submission" date="2021-04" db="EMBL/GenBank/DDBJ databases">
        <authorList>
            <person name="Pira H."/>
            <person name="Risdian C."/>
            <person name="Wink J."/>
        </authorList>
    </citation>
    <scope>NUCLEOTIDE SEQUENCE [LARGE SCALE GENOMIC DNA]</scope>
    <source>
        <strain evidence="3 4">WH131</strain>
    </source>
</reference>
<dbReference type="Proteomes" id="UP000699975">
    <property type="component" value="Unassembled WGS sequence"/>
</dbReference>
<comment type="caution">
    <text evidence="3">The sequence shown here is derived from an EMBL/GenBank/DDBJ whole genome shotgun (WGS) entry which is preliminary data.</text>
</comment>
<evidence type="ECO:0000313" key="4">
    <source>
        <dbReference type="Proteomes" id="UP000699975"/>
    </source>
</evidence>
<dbReference type="RefSeq" id="WP_218316110.1">
    <property type="nucleotide sequence ID" value="NZ_JAGSPB010000001.1"/>
</dbReference>
<dbReference type="PANTHER" id="PTHR42748">
    <property type="entry name" value="NITROGEN METABOLITE REPRESSION PROTEIN NMRA FAMILY MEMBER"/>
    <property type="match status" value="1"/>
</dbReference>
<dbReference type="InterPro" id="IPR051164">
    <property type="entry name" value="NmrA-like_oxidored"/>
</dbReference>
<organism evidence="3 4">
    <name type="scientific">Erythrobacter ani</name>
    <dbReference type="NCBI Taxonomy" id="2827235"/>
    <lineage>
        <taxon>Bacteria</taxon>
        <taxon>Pseudomonadati</taxon>
        <taxon>Pseudomonadota</taxon>
        <taxon>Alphaproteobacteria</taxon>
        <taxon>Sphingomonadales</taxon>
        <taxon>Erythrobacteraceae</taxon>
        <taxon>Erythrobacter/Porphyrobacter group</taxon>
        <taxon>Erythrobacter</taxon>
    </lineage>
</organism>
<dbReference type="InterPro" id="IPR008030">
    <property type="entry name" value="NmrA-like"/>
</dbReference>
<keyword evidence="4" id="KW-1185">Reference proteome</keyword>
<evidence type="ECO:0000313" key="3">
    <source>
        <dbReference type="EMBL" id="MBV7265684.1"/>
    </source>
</evidence>
<proteinExistence type="predicted"/>
<evidence type="ECO:0000256" key="1">
    <source>
        <dbReference type="ARBA" id="ARBA00022857"/>
    </source>
</evidence>
<name>A0ABS6SKV1_9SPHN</name>
<accession>A0ABS6SKV1</accession>
<dbReference type="Pfam" id="PF05368">
    <property type="entry name" value="NmrA"/>
    <property type="match status" value="1"/>
</dbReference>
<gene>
    <name evidence="3" type="ORF">KCG45_05795</name>
</gene>
<feature type="domain" description="NmrA-like" evidence="2">
    <location>
        <begin position="5"/>
        <end position="268"/>
    </location>
</feature>
<evidence type="ECO:0000259" key="2">
    <source>
        <dbReference type="Pfam" id="PF05368"/>
    </source>
</evidence>
<dbReference type="PANTHER" id="PTHR42748:SF7">
    <property type="entry name" value="NMRA LIKE REDOX SENSOR 1-RELATED"/>
    <property type="match status" value="1"/>
</dbReference>
<dbReference type="EMBL" id="JAGSPB010000001">
    <property type="protein sequence ID" value="MBV7265684.1"/>
    <property type="molecule type" value="Genomic_DNA"/>
</dbReference>
<keyword evidence="1" id="KW-0521">NADP</keyword>